<dbReference type="VEuPathDB" id="FungiDB:jhhlp_003597"/>
<dbReference type="Pfam" id="PF13508">
    <property type="entry name" value="Acetyltransf_7"/>
    <property type="match status" value="1"/>
</dbReference>
<dbReference type="InterPro" id="IPR016181">
    <property type="entry name" value="Acyl_CoA_acyltransferase"/>
</dbReference>
<evidence type="ECO:0000313" key="3">
    <source>
        <dbReference type="Proteomes" id="UP000233524"/>
    </source>
</evidence>
<accession>A0A2N3N996</accession>
<dbReference type="InterPro" id="IPR000182">
    <property type="entry name" value="GNAT_dom"/>
</dbReference>
<dbReference type="AlphaFoldDB" id="A0A2N3N996"/>
<feature type="domain" description="N-acetyltransferase" evidence="1">
    <location>
        <begin position="187"/>
        <end position="277"/>
    </location>
</feature>
<dbReference type="Gene3D" id="3.40.630.30">
    <property type="match status" value="1"/>
</dbReference>
<dbReference type="STRING" id="41688.A0A2N3N996"/>
<organism evidence="2 3">
    <name type="scientific">Lomentospora prolificans</name>
    <dbReference type="NCBI Taxonomy" id="41688"/>
    <lineage>
        <taxon>Eukaryota</taxon>
        <taxon>Fungi</taxon>
        <taxon>Dikarya</taxon>
        <taxon>Ascomycota</taxon>
        <taxon>Pezizomycotina</taxon>
        <taxon>Sordariomycetes</taxon>
        <taxon>Hypocreomycetidae</taxon>
        <taxon>Microascales</taxon>
        <taxon>Microascaceae</taxon>
        <taxon>Lomentospora</taxon>
    </lineage>
</organism>
<dbReference type="EMBL" id="NLAX01000010">
    <property type="protein sequence ID" value="PKS08984.1"/>
    <property type="molecule type" value="Genomic_DNA"/>
</dbReference>
<sequence>MLNPVFTNTSSEIISPSRHFPRVLALVQAFPNFEPPNMEHVSSSVTLVELKGSLIPPTWEDTVRRVGMSECREVGLSLAHSFAADDLSQYLLGADDMAHLSPEQKWRLHVDIMTYIAAAHFLKGIVTTIGPEHDCVAVWLPPGVDVDGWWIALRSGLWRMYYLLSAEGRRRYFQELLPLLHDTKLEVMGSRDTDCYYLVYLGTKPKARGQGYATRLLQDMARVADAENRPIYLESSSPSNTRYYKKFGFEVKKDIVLTRGCEPVLLSAMVREPQPRDATYQYCKFQGVKVKA</sequence>
<keyword evidence="3" id="KW-1185">Reference proteome</keyword>
<reference evidence="2 3" key="1">
    <citation type="journal article" date="2017" name="G3 (Bethesda)">
        <title>First Draft Genome Sequence of the Pathogenic Fungus Lomentospora prolificans (Formerly Scedosporium prolificans).</title>
        <authorList>
            <person name="Luo R."/>
            <person name="Zimin A."/>
            <person name="Workman R."/>
            <person name="Fan Y."/>
            <person name="Pertea G."/>
            <person name="Grossman N."/>
            <person name="Wear M.P."/>
            <person name="Jia B."/>
            <person name="Miller H."/>
            <person name="Casadevall A."/>
            <person name="Timp W."/>
            <person name="Zhang S.X."/>
            <person name="Salzberg S.L."/>
        </authorList>
    </citation>
    <scope>NUCLEOTIDE SEQUENCE [LARGE SCALE GENOMIC DNA]</scope>
    <source>
        <strain evidence="2 3">JHH-5317</strain>
    </source>
</reference>
<dbReference type="InterPro" id="IPR052523">
    <property type="entry name" value="Trichothecene_AcTrans"/>
</dbReference>
<evidence type="ECO:0000313" key="2">
    <source>
        <dbReference type="EMBL" id="PKS08984.1"/>
    </source>
</evidence>
<dbReference type="PROSITE" id="PS51186">
    <property type="entry name" value="GNAT"/>
    <property type="match status" value="1"/>
</dbReference>
<dbReference type="OrthoDB" id="544277at2759"/>
<gene>
    <name evidence="2" type="ORF">jhhlp_003597</name>
</gene>
<dbReference type="CDD" id="cd04301">
    <property type="entry name" value="NAT_SF"/>
    <property type="match status" value="1"/>
</dbReference>
<dbReference type="PANTHER" id="PTHR42791:SF1">
    <property type="entry name" value="N-ACETYLTRANSFERASE DOMAIN-CONTAINING PROTEIN"/>
    <property type="match status" value="1"/>
</dbReference>
<dbReference type="Proteomes" id="UP000233524">
    <property type="component" value="Unassembled WGS sequence"/>
</dbReference>
<proteinExistence type="predicted"/>
<dbReference type="InParanoid" id="A0A2N3N996"/>
<name>A0A2N3N996_9PEZI</name>
<dbReference type="PANTHER" id="PTHR42791">
    <property type="entry name" value="GNAT FAMILY ACETYLTRANSFERASE"/>
    <property type="match status" value="1"/>
</dbReference>
<comment type="caution">
    <text evidence="2">The sequence shown here is derived from an EMBL/GenBank/DDBJ whole genome shotgun (WGS) entry which is preliminary data.</text>
</comment>
<dbReference type="GO" id="GO:0016747">
    <property type="term" value="F:acyltransferase activity, transferring groups other than amino-acyl groups"/>
    <property type="evidence" value="ECO:0007669"/>
    <property type="project" value="InterPro"/>
</dbReference>
<protein>
    <recommendedName>
        <fullName evidence="1">N-acetyltransferase domain-containing protein</fullName>
    </recommendedName>
</protein>
<dbReference type="SUPFAM" id="SSF55729">
    <property type="entry name" value="Acyl-CoA N-acyltransferases (Nat)"/>
    <property type="match status" value="1"/>
</dbReference>
<evidence type="ECO:0000259" key="1">
    <source>
        <dbReference type="PROSITE" id="PS51186"/>
    </source>
</evidence>